<dbReference type="SUPFAM" id="SSF55060">
    <property type="entry name" value="GHMP Kinase, C-terminal domain"/>
    <property type="match status" value="1"/>
</dbReference>
<dbReference type="Pfam" id="PF08544">
    <property type="entry name" value="GHMP_kinases_C"/>
    <property type="match status" value="1"/>
</dbReference>
<proteinExistence type="inferred from homology"/>
<reference evidence="14" key="1">
    <citation type="journal article" date="2011" name="Proc. Natl. Acad. Sci. U.S.A.">
        <title>Obligate biotrophy features unraveled by the genomic analysis of rust fungi.</title>
        <authorList>
            <person name="Duplessis S."/>
            <person name="Cuomo C.A."/>
            <person name="Lin Y.-C."/>
            <person name="Aerts A."/>
            <person name="Tisserant E."/>
            <person name="Veneault-Fourrey C."/>
            <person name="Joly D.L."/>
            <person name="Hacquard S."/>
            <person name="Amselem J."/>
            <person name="Cantarel B.L."/>
            <person name="Chiu R."/>
            <person name="Coutinho P.M."/>
            <person name="Feau N."/>
            <person name="Field M."/>
            <person name="Frey P."/>
            <person name="Gelhaye E."/>
            <person name="Goldberg J."/>
            <person name="Grabherr M.G."/>
            <person name="Kodira C.D."/>
            <person name="Kohler A."/>
            <person name="Kuees U."/>
            <person name="Lindquist E.A."/>
            <person name="Lucas S.M."/>
            <person name="Mago R."/>
            <person name="Mauceli E."/>
            <person name="Morin E."/>
            <person name="Murat C."/>
            <person name="Pangilinan J.L."/>
            <person name="Park R."/>
            <person name="Pearson M."/>
            <person name="Quesneville H."/>
            <person name="Rouhier N."/>
            <person name="Sakthikumar S."/>
            <person name="Salamov A.A."/>
            <person name="Schmutz J."/>
            <person name="Selles B."/>
            <person name="Shapiro H."/>
            <person name="Tanguay P."/>
            <person name="Tuskan G.A."/>
            <person name="Henrissat B."/>
            <person name="Van de Peer Y."/>
            <person name="Rouze P."/>
            <person name="Ellis J.G."/>
            <person name="Dodds P.N."/>
            <person name="Schein J.E."/>
            <person name="Zhong S."/>
            <person name="Hamelin R.C."/>
            <person name="Grigoriev I.V."/>
            <person name="Szabo L.J."/>
            <person name="Martin F."/>
        </authorList>
    </citation>
    <scope>NUCLEOTIDE SEQUENCE [LARGE SCALE GENOMIC DNA]</scope>
    <source>
        <strain evidence="14">98AG31 / pathotype 3-4-7</strain>
    </source>
</reference>
<evidence type="ECO:0000256" key="2">
    <source>
        <dbReference type="ARBA" id="ARBA00006566"/>
    </source>
</evidence>
<dbReference type="Pfam" id="PF00288">
    <property type="entry name" value="GHMP_kinases_N"/>
    <property type="match status" value="1"/>
</dbReference>
<feature type="domain" description="GHMP kinase C-terminal" evidence="12">
    <location>
        <begin position="261"/>
        <end position="332"/>
    </location>
</feature>
<dbReference type="Gene3D" id="3.30.230.10">
    <property type="match status" value="1"/>
</dbReference>
<accession>F4S714</accession>
<sequence>MIYDQTVFAIRGWVKYVQASLESVLNSIENVYQVSVPSKINLLFDGNLPIGSGLSSSATMTIGSVLSFRRLLSRKSKVIKTHLVIKLAIESERLCRISVGGMDQTASVFGEINKLLYITFVIANSLIKSTKLDAAKHQYNLRVIETRIGSKLIIKHFLPKTSSQNHVNLKGIMDQIGRETDVMKHEVLGDENGLEIGHVLEMLEIGMDQFVTEVEDGIEAIPLKGRYMVFNRIRHVLTEAKRVEEFKNLILNQTSETEDILEKLGNLMNLSHQSCSKDYDCSCPELDELIEIGLKYKSLGSRLTGAGWGGSTIHLIKDEDLDEFLNGLKQDYYLKRFPNILQDELSSALFKSKPSSGSCILDSSFFLM</sequence>
<evidence type="ECO:0000256" key="3">
    <source>
        <dbReference type="ARBA" id="ARBA00012315"/>
    </source>
</evidence>
<keyword evidence="7" id="KW-0418">Kinase</keyword>
<comment type="catalytic activity">
    <reaction evidence="10">
        <text>alpha-D-galactose + ATP = alpha-D-galactose 1-phosphate + ADP + H(+)</text>
        <dbReference type="Rhea" id="RHEA:13553"/>
        <dbReference type="ChEBI" id="CHEBI:15378"/>
        <dbReference type="ChEBI" id="CHEBI:28061"/>
        <dbReference type="ChEBI" id="CHEBI:30616"/>
        <dbReference type="ChEBI" id="CHEBI:58336"/>
        <dbReference type="ChEBI" id="CHEBI:456216"/>
        <dbReference type="EC" id="2.7.1.6"/>
    </reaction>
    <physiologicalReaction direction="left-to-right" evidence="10">
        <dbReference type="Rhea" id="RHEA:13554"/>
    </physiologicalReaction>
</comment>
<keyword evidence="8" id="KW-0067">ATP-binding</keyword>
<dbReference type="OrthoDB" id="3241010at2759"/>
<dbReference type="Gene3D" id="1.20.1440.340">
    <property type="match status" value="1"/>
</dbReference>
<dbReference type="GO" id="GO:0005829">
    <property type="term" value="C:cytosol"/>
    <property type="evidence" value="ECO:0007669"/>
    <property type="project" value="TreeGrafter"/>
</dbReference>
<dbReference type="InterPro" id="IPR020568">
    <property type="entry name" value="Ribosomal_Su5_D2-typ_SF"/>
</dbReference>
<dbReference type="InParanoid" id="F4S714"/>
<keyword evidence="6" id="KW-0547">Nucleotide-binding</keyword>
<dbReference type="FunCoup" id="F4S714">
    <property type="interactions" value="283"/>
</dbReference>
<dbReference type="RefSeq" id="XP_007417164.1">
    <property type="nucleotide sequence ID" value="XM_007417102.1"/>
</dbReference>
<dbReference type="InterPro" id="IPR013750">
    <property type="entry name" value="GHMP_kinase_C_dom"/>
</dbReference>
<dbReference type="InterPro" id="IPR006206">
    <property type="entry name" value="Mevalonate/galactokinase"/>
</dbReference>
<dbReference type="KEGG" id="mlr:MELLADRAFT_94250"/>
<keyword evidence="14" id="KW-1185">Reference proteome</keyword>
<dbReference type="Proteomes" id="UP000001072">
    <property type="component" value="Unassembled WGS sequence"/>
</dbReference>
<dbReference type="HOGENOM" id="CLU_017814_6_1_1"/>
<feature type="domain" description="GHMP kinase N-terminal" evidence="11">
    <location>
        <begin position="32"/>
        <end position="110"/>
    </location>
</feature>
<evidence type="ECO:0000256" key="9">
    <source>
        <dbReference type="ARBA" id="ARBA00029590"/>
    </source>
</evidence>
<dbReference type="GO" id="GO:0005524">
    <property type="term" value="F:ATP binding"/>
    <property type="evidence" value="ECO:0007669"/>
    <property type="project" value="UniProtKB-KW"/>
</dbReference>
<dbReference type="InterPro" id="IPR036554">
    <property type="entry name" value="GHMP_kinase_C_sf"/>
</dbReference>
<evidence type="ECO:0000256" key="7">
    <source>
        <dbReference type="ARBA" id="ARBA00022777"/>
    </source>
</evidence>
<dbReference type="GO" id="GO:0004335">
    <property type="term" value="F:galactokinase activity"/>
    <property type="evidence" value="ECO:0007669"/>
    <property type="project" value="UniProtKB-EC"/>
</dbReference>
<dbReference type="VEuPathDB" id="FungiDB:MELLADRAFT_94250"/>
<gene>
    <name evidence="13" type="ORF">MELLADRAFT_94250</name>
</gene>
<evidence type="ECO:0000256" key="4">
    <source>
        <dbReference type="ARBA" id="ARBA00019487"/>
    </source>
</evidence>
<keyword evidence="5" id="KW-0808">Transferase</keyword>
<name>F4S714_MELLP</name>
<dbReference type="UniPathway" id="UPA00214"/>
<dbReference type="GO" id="GO:0006012">
    <property type="term" value="P:galactose metabolic process"/>
    <property type="evidence" value="ECO:0007669"/>
    <property type="project" value="UniProtKB-UniPathway"/>
</dbReference>
<dbReference type="InterPro" id="IPR006203">
    <property type="entry name" value="GHMP_knse_ATP-bd_CS"/>
</dbReference>
<dbReference type="PRINTS" id="PR00959">
    <property type="entry name" value="MEVGALKINASE"/>
</dbReference>
<comment type="similarity">
    <text evidence="2">Belongs to the GHMP kinase family. GalK subfamily.</text>
</comment>
<dbReference type="PANTHER" id="PTHR10457">
    <property type="entry name" value="MEVALONATE KINASE/GALACTOKINASE"/>
    <property type="match status" value="1"/>
</dbReference>
<evidence type="ECO:0000259" key="12">
    <source>
        <dbReference type="Pfam" id="PF08544"/>
    </source>
</evidence>
<dbReference type="AlphaFoldDB" id="F4S714"/>
<dbReference type="GeneID" id="18936831"/>
<dbReference type="InterPro" id="IPR000705">
    <property type="entry name" value="Galactokinase"/>
</dbReference>
<comment type="pathway">
    <text evidence="1">Carbohydrate metabolism; galactose metabolism.</text>
</comment>
<dbReference type="PROSITE" id="PS00627">
    <property type="entry name" value="GHMP_KINASES_ATP"/>
    <property type="match status" value="1"/>
</dbReference>
<evidence type="ECO:0000256" key="6">
    <source>
        <dbReference type="ARBA" id="ARBA00022741"/>
    </source>
</evidence>
<evidence type="ECO:0000256" key="1">
    <source>
        <dbReference type="ARBA" id="ARBA00004947"/>
    </source>
</evidence>
<organism evidence="14">
    <name type="scientific">Melampsora larici-populina (strain 98AG31 / pathotype 3-4-7)</name>
    <name type="common">Poplar leaf rust fungus</name>
    <dbReference type="NCBI Taxonomy" id="747676"/>
    <lineage>
        <taxon>Eukaryota</taxon>
        <taxon>Fungi</taxon>
        <taxon>Dikarya</taxon>
        <taxon>Basidiomycota</taxon>
        <taxon>Pucciniomycotina</taxon>
        <taxon>Pucciniomycetes</taxon>
        <taxon>Pucciniales</taxon>
        <taxon>Melampsoraceae</taxon>
        <taxon>Melampsora</taxon>
    </lineage>
</organism>
<evidence type="ECO:0000313" key="13">
    <source>
        <dbReference type="EMBL" id="EGF99586.1"/>
    </source>
</evidence>
<dbReference type="EMBL" id="GL883157">
    <property type="protein sequence ID" value="EGF99586.1"/>
    <property type="molecule type" value="Genomic_DNA"/>
</dbReference>
<dbReference type="PRINTS" id="PR00473">
    <property type="entry name" value="GALCTOKINASE"/>
</dbReference>
<dbReference type="PIRSF" id="PIRSF000530">
    <property type="entry name" value="Galactokinase"/>
    <property type="match status" value="1"/>
</dbReference>
<dbReference type="Gene3D" id="3.30.70.3170">
    <property type="match status" value="1"/>
</dbReference>
<dbReference type="InterPro" id="IPR006204">
    <property type="entry name" value="GHMP_kinase_N_dom"/>
</dbReference>
<dbReference type="STRING" id="747676.F4S714"/>
<evidence type="ECO:0000256" key="5">
    <source>
        <dbReference type="ARBA" id="ARBA00022679"/>
    </source>
</evidence>
<dbReference type="SUPFAM" id="SSF54211">
    <property type="entry name" value="Ribosomal protein S5 domain 2-like"/>
    <property type="match status" value="1"/>
</dbReference>
<evidence type="ECO:0000313" key="14">
    <source>
        <dbReference type="Proteomes" id="UP000001072"/>
    </source>
</evidence>
<dbReference type="InterPro" id="IPR014721">
    <property type="entry name" value="Ribsml_uS5_D2-typ_fold_subgr"/>
</dbReference>
<dbReference type="EC" id="2.7.1.6" evidence="3"/>
<evidence type="ECO:0000256" key="10">
    <source>
        <dbReference type="ARBA" id="ARBA00049538"/>
    </source>
</evidence>
<dbReference type="PANTHER" id="PTHR10457:SF7">
    <property type="entry name" value="GALACTOKINASE-RELATED"/>
    <property type="match status" value="1"/>
</dbReference>
<protein>
    <recommendedName>
        <fullName evidence="4">Galactokinase</fullName>
        <ecNumber evidence="3">2.7.1.6</ecNumber>
    </recommendedName>
    <alternativeName>
        <fullName evidence="9">Galactose kinase</fullName>
    </alternativeName>
</protein>
<evidence type="ECO:0000259" key="11">
    <source>
        <dbReference type="Pfam" id="PF00288"/>
    </source>
</evidence>
<dbReference type="eggNOG" id="KOG0631">
    <property type="taxonomic scope" value="Eukaryota"/>
</dbReference>
<evidence type="ECO:0000256" key="8">
    <source>
        <dbReference type="ARBA" id="ARBA00022840"/>
    </source>
</evidence>